<keyword evidence="1" id="KW-0812">Transmembrane</keyword>
<dbReference type="GO" id="GO:0003677">
    <property type="term" value="F:DNA binding"/>
    <property type="evidence" value="ECO:0007669"/>
    <property type="project" value="InterPro"/>
</dbReference>
<evidence type="ECO:0000313" key="3">
    <source>
        <dbReference type="EMBL" id="SES64343.1"/>
    </source>
</evidence>
<dbReference type="RefSeq" id="WP_090437700.1">
    <property type="nucleotide sequence ID" value="NZ_FOHU01000001.1"/>
</dbReference>
<proteinExistence type="predicted"/>
<feature type="domain" description="Restriction endonuclease type IV Mrr" evidence="2">
    <location>
        <begin position="121"/>
        <end position="231"/>
    </location>
</feature>
<feature type="transmembrane region" description="Helical" evidence="1">
    <location>
        <begin position="46"/>
        <end position="65"/>
    </location>
</feature>
<dbReference type="PANTHER" id="PTHR30015">
    <property type="entry name" value="MRR RESTRICTION SYSTEM PROTEIN"/>
    <property type="match status" value="1"/>
</dbReference>
<dbReference type="SUPFAM" id="SSF52980">
    <property type="entry name" value="Restriction endonuclease-like"/>
    <property type="match status" value="1"/>
</dbReference>
<dbReference type="GO" id="GO:0015666">
    <property type="term" value="F:restriction endodeoxyribonuclease activity"/>
    <property type="evidence" value="ECO:0007669"/>
    <property type="project" value="TreeGrafter"/>
</dbReference>
<dbReference type="Pfam" id="PF04471">
    <property type="entry name" value="Mrr_cat"/>
    <property type="match status" value="1"/>
</dbReference>
<accession>A0A1H9Y6A7</accession>
<keyword evidence="1" id="KW-0472">Membrane</keyword>
<dbReference type="InterPro" id="IPR007560">
    <property type="entry name" value="Restrct_endonuc_IV_Mrr"/>
</dbReference>
<name>A0A1H9Y6A7_9FIRM</name>
<dbReference type="STRING" id="426128.SAMN05660297_00059"/>
<protein>
    <submittedName>
        <fullName evidence="3">Restriction endonuclease</fullName>
    </submittedName>
</protein>
<dbReference type="Gene3D" id="3.40.1350.10">
    <property type="match status" value="1"/>
</dbReference>
<dbReference type="InterPro" id="IPR011856">
    <property type="entry name" value="tRNA_endonuc-like_dom_sf"/>
</dbReference>
<keyword evidence="3" id="KW-0540">Nuclease</keyword>
<gene>
    <name evidence="3" type="ORF">SAMN05660297_00059</name>
</gene>
<evidence type="ECO:0000256" key="1">
    <source>
        <dbReference type="SAM" id="Phobius"/>
    </source>
</evidence>
<sequence length="334" mass="39602">MKKIQSFLQTFKEKYKEYKRNRSNSRRFKAFYYSSKEDKRSDVAKIIDYVLIRIIIFFAVLLSVYLRGFTLYISVLASAMALTMYHIISIPIRNKRLMGYKKEKRKIIAHQRVYKEILNKTEEEMKEYMTKVFEKVGFANIQSIDNHHKSILLQASHNDNNILIGCYVYKNDFDVELKELKEFVCQLTAYDIKKGIIVTTSDFTHDCNVFIEHLSENYRLLLLNKDKLLNIIETTEMLPPEEEIDEAIENQISKKKKNWSRYKTAALSSKKIKGYFLLTIYLSIAAFYTPYTVYYMIFAGITMFLALTTFIIDYNNKRKIQEDKIEVQDLFQSL</sequence>
<evidence type="ECO:0000313" key="4">
    <source>
        <dbReference type="Proteomes" id="UP000199568"/>
    </source>
</evidence>
<feature type="transmembrane region" description="Helical" evidence="1">
    <location>
        <begin position="71"/>
        <end position="92"/>
    </location>
</feature>
<organism evidence="3 4">
    <name type="scientific">Natronincola peptidivorans</name>
    <dbReference type="NCBI Taxonomy" id="426128"/>
    <lineage>
        <taxon>Bacteria</taxon>
        <taxon>Bacillati</taxon>
        <taxon>Bacillota</taxon>
        <taxon>Clostridia</taxon>
        <taxon>Peptostreptococcales</taxon>
        <taxon>Natronincolaceae</taxon>
        <taxon>Natronincola</taxon>
    </lineage>
</organism>
<keyword evidence="1" id="KW-1133">Transmembrane helix</keyword>
<dbReference type="OrthoDB" id="1950674at2"/>
<dbReference type="Proteomes" id="UP000199568">
    <property type="component" value="Unassembled WGS sequence"/>
</dbReference>
<evidence type="ECO:0000259" key="2">
    <source>
        <dbReference type="Pfam" id="PF04471"/>
    </source>
</evidence>
<feature type="transmembrane region" description="Helical" evidence="1">
    <location>
        <begin position="272"/>
        <end position="288"/>
    </location>
</feature>
<dbReference type="GO" id="GO:0009307">
    <property type="term" value="P:DNA restriction-modification system"/>
    <property type="evidence" value="ECO:0007669"/>
    <property type="project" value="InterPro"/>
</dbReference>
<dbReference type="InterPro" id="IPR011335">
    <property type="entry name" value="Restrct_endonuc-II-like"/>
</dbReference>
<dbReference type="EMBL" id="FOHU01000001">
    <property type="protein sequence ID" value="SES64343.1"/>
    <property type="molecule type" value="Genomic_DNA"/>
</dbReference>
<keyword evidence="4" id="KW-1185">Reference proteome</keyword>
<dbReference type="InterPro" id="IPR052906">
    <property type="entry name" value="Type_IV_Methyl-Rstrct_Enzyme"/>
</dbReference>
<dbReference type="AlphaFoldDB" id="A0A1H9Y6A7"/>
<dbReference type="PANTHER" id="PTHR30015:SF7">
    <property type="entry name" value="TYPE IV METHYL-DIRECTED RESTRICTION ENZYME ECOKMRR"/>
    <property type="match status" value="1"/>
</dbReference>
<keyword evidence="3" id="KW-0255">Endonuclease</keyword>
<feature type="transmembrane region" description="Helical" evidence="1">
    <location>
        <begin position="294"/>
        <end position="314"/>
    </location>
</feature>
<keyword evidence="3" id="KW-0378">Hydrolase</keyword>
<reference evidence="3 4" key="1">
    <citation type="submission" date="2016-10" db="EMBL/GenBank/DDBJ databases">
        <authorList>
            <person name="de Groot N.N."/>
        </authorList>
    </citation>
    <scope>NUCLEOTIDE SEQUENCE [LARGE SCALE GENOMIC DNA]</scope>
    <source>
        <strain evidence="3 4">DSM 18979</strain>
    </source>
</reference>